<keyword evidence="8" id="KW-0963">Cytoplasm</keyword>
<dbReference type="Ensembl" id="ENSPMGT00000013462.1">
    <property type="protein sequence ID" value="ENSPMGP00000012616.1"/>
    <property type="gene ID" value="ENSPMGG00000010411.1"/>
</dbReference>
<keyword evidence="13" id="KW-0862">Zinc</keyword>
<evidence type="ECO:0000256" key="8">
    <source>
        <dbReference type="ARBA" id="ARBA00022490"/>
    </source>
</evidence>
<dbReference type="SUPFAM" id="SSF57667">
    <property type="entry name" value="beta-beta-alpha zinc fingers"/>
    <property type="match status" value="1"/>
</dbReference>
<keyword evidence="10" id="KW-0677">Repeat</keyword>
<dbReference type="InterPro" id="IPR013087">
    <property type="entry name" value="Znf_C2H2_type"/>
</dbReference>
<evidence type="ECO:0000256" key="2">
    <source>
        <dbReference type="ARBA" id="ARBA00004123"/>
    </source>
</evidence>
<evidence type="ECO:0000256" key="9">
    <source>
        <dbReference type="ARBA" id="ARBA00022723"/>
    </source>
</evidence>
<dbReference type="EC" id="3.4.19.12" evidence="6"/>
<keyword evidence="11" id="KW-0863">Zinc-finger</keyword>
<keyword evidence="22" id="KW-1185">Reference proteome</keyword>
<dbReference type="GO" id="GO:0071567">
    <property type="term" value="F:deUFMylase activity"/>
    <property type="evidence" value="ECO:0007669"/>
    <property type="project" value="UniProtKB-ARBA"/>
</dbReference>
<evidence type="ECO:0000256" key="12">
    <source>
        <dbReference type="ARBA" id="ARBA00022801"/>
    </source>
</evidence>
<dbReference type="InterPro" id="IPR036236">
    <property type="entry name" value="Znf_C2H2_sf"/>
</dbReference>
<evidence type="ECO:0000256" key="16">
    <source>
        <dbReference type="ARBA" id="ARBA00029662"/>
    </source>
</evidence>
<evidence type="ECO:0000256" key="11">
    <source>
        <dbReference type="ARBA" id="ARBA00022771"/>
    </source>
</evidence>
<evidence type="ECO:0000256" key="15">
    <source>
        <dbReference type="ARBA" id="ARBA00023242"/>
    </source>
</evidence>
<protein>
    <recommendedName>
        <fullName evidence="7">Zinc finger-containing ubiquitin peptidase 1</fullName>
        <ecNumber evidence="6">3.4.19.12</ecNumber>
    </recommendedName>
    <alternativeName>
        <fullName evidence="17">Lys-63-specific deubiquitinase ZUFSP</fullName>
    </alternativeName>
    <alternativeName>
        <fullName evidence="16">Zinc finger with UFM1-specific peptidase domain protein</fullName>
    </alternativeName>
</protein>
<evidence type="ECO:0000256" key="19">
    <source>
        <dbReference type="SAM" id="MobiDB-lite"/>
    </source>
</evidence>
<dbReference type="GO" id="GO:0004843">
    <property type="term" value="F:cysteine-type deubiquitinase activity"/>
    <property type="evidence" value="ECO:0007669"/>
    <property type="project" value="UniProtKB-EC"/>
</dbReference>
<dbReference type="GO" id="GO:0005634">
    <property type="term" value="C:nucleus"/>
    <property type="evidence" value="ECO:0007669"/>
    <property type="project" value="UniProtKB-SubCell"/>
</dbReference>
<comment type="catalytic activity">
    <reaction evidence="1">
        <text>Thiol-dependent hydrolysis of ester, thioester, amide, peptide and isopeptide bonds formed by the C-terminal Gly of ubiquitin (a 76-residue protein attached to proteins as an intracellular targeting signal).</text>
        <dbReference type="EC" id="3.4.19.12"/>
    </reaction>
</comment>
<dbReference type="Gene3D" id="3.90.70.130">
    <property type="match status" value="1"/>
</dbReference>
<evidence type="ECO:0000256" key="7">
    <source>
        <dbReference type="ARBA" id="ARBA00021993"/>
    </source>
</evidence>
<dbReference type="GO" id="GO:0008270">
    <property type="term" value="F:zinc ion binding"/>
    <property type="evidence" value="ECO:0007669"/>
    <property type="project" value="UniProtKB-KW"/>
</dbReference>
<dbReference type="GO" id="GO:0005737">
    <property type="term" value="C:cytoplasm"/>
    <property type="evidence" value="ECO:0007669"/>
    <property type="project" value="UniProtKB-SubCell"/>
</dbReference>
<dbReference type="PANTHER" id="PTHR48153">
    <property type="entry name" value="UFM1-SPECIFIC PROTEASE 2"/>
    <property type="match status" value="1"/>
</dbReference>
<dbReference type="Pfam" id="PF07910">
    <property type="entry name" value="Peptidase_C78"/>
    <property type="match status" value="1"/>
</dbReference>
<dbReference type="FunFam" id="3.90.70.130:FF:000002">
    <property type="entry name" value="Zinc finger containing ubiquitin peptidase 1"/>
    <property type="match status" value="1"/>
</dbReference>
<comment type="subcellular location">
    <subcellularLocation>
        <location evidence="3">Cytoplasm</location>
    </subcellularLocation>
    <subcellularLocation>
        <location evidence="2">Nucleus</location>
    </subcellularLocation>
</comment>
<proteinExistence type="inferred from homology"/>
<feature type="domain" description="C2H2-type" evidence="20">
    <location>
        <begin position="69"/>
        <end position="89"/>
    </location>
</feature>
<evidence type="ECO:0000256" key="4">
    <source>
        <dbReference type="ARBA" id="ARBA00010469"/>
    </source>
</evidence>
<feature type="domain" description="C2H2-type" evidence="20">
    <location>
        <begin position="12"/>
        <end position="32"/>
    </location>
</feature>
<evidence type="ECO:0000313" key="22">
    <source>
        <dbReference type="Proteomes" id="UP000261520"/>
    </source>
</evidence>
<comment type="similarity">
    <text evidence="4">Belongs to the peptidase C78 family. ZUFSP subfamily.</text>
</comment>
<organism evidence="21 22">
    <name type="scientific">Periophthalmus magnuspinnatus</name>
    <dbReference type="NCBI Taxonomy" id="409849"/>
    <lineage>
        <taxon>Eukaryota</taxon>
        <taxon>Metazoa</taxon>
        <taxon>Chordata</taxon>
        <taxon>Craniata</taxon>
        <taxon>Vertebrata</taxon>
        <taxon>Euteleostomi</taxon>
        <taxon>Actinopterygii</taxon>
        <taxon>Neopterygii</taxon>
        <taxon>Teleostei</taxon>
        <taxon>Neoteleostei</taxon>
        <taxon>Acanthomorphata</taxon>
        <taxon>Gobiaria</taxon>
        <taxon>Gobiiformes</taxon>
        <taxon>Gobioidei</taxon>
        <taxon>Gobiidae</taxon>
        <taxon>Oxudercinae</taxon>
        <taxon>Periophthalmus</taxon>
    </lineage>
</organism>
<evidence type="ECO:0000256" key="10">
    <source>
        <dbReference type="ARBA" id="ARBA00022737"/>
    </source>
</evidence>
<keyword evidence="15" id="KW-0539">Nucleus</keyword>
<dbReference type="PANTHER" id="PTHR48153:SF4">
    <property type="entry name" value="UBIQUITIN CARBOXYL-TERMINAL HYDROLASE MUG105"/>
    <property type="match status" value="1"/>
</dbReference>
<feature type="compositionally biased region" description="Basic and acidic residues" evidence="19">
    <location>
        <begin position="105"/>
        <end position="125"/>
    </location>
</feature>
<evidence type="ECO:0000313" key="21">
    <source>
        <dbReference type="Ensembl" id="ENSPMGP00000012616.1"/>
    </source>
</evidence>
<evidence type="ECO:0000256" key="13">
    <source>
        <dbReference type="ARBA" id="ARBA00022833"/>
    </source>
</evidence>
<dbReference type="STRING" id="409849.ENSPMGP00000012616"/>
<feature type="region of interest" description="Disordered" evidence="19">
    <location>
        <begin position="96"/>
        <end position="125"/>
    </location>
</feature>
<evidence type="ECO:0000256" key="5">
    <source>
        <dbReference type="ARBA" id="ARBA00011274"/>
    </source>
</evidence>
<reference evidence="21" key="2">
    <citation type="submission" date="2025-09" db="UniProtKB">
        <authorList>
            <consortium name="Ensembl"/>
        </authorList>
    </citation>
    <scope>IDENTIFICATION</scope>
</reference>
<evidence type="ECO:0000256" key="17">
    <source>
        <dbReference type="ARBA" id="ARBA00031481"/>
    </source>
</evidence>
<comment type="subunit">
    <text evidence="5">Interacts with RPA1 and RPA2.</text>
</comment>
<keyword evidence="12" id="KW-0378">Hydrolase</keyword>
<accession>A0A3B4A7Y8</accession>
<keyword evidence="9" id="KW-0479">Metal-binding</keyword>
<evidence type="ECO:0000256" key="18">
    <source>
        <dbReference type="ARBA" id="ARBA00045669"/>
    </source>
</evidence>
<sequence length="439" mass="49777">CYCVNSERRFVCPVCACVYSDSFSLQEHVELHLDPAQKTQGTRPKQTHYRLSICAVSRRGTSQSKSSECPMCSVVCSNSFTLQEHVELHLDHEASVNASPGSDLKLARRLQEEEEQRRREEEARLEKEQFKKLQKEFGLDGTGGYRKQMEQRLERAVARGLMDPAEFHCKRAEMMESLATGRDDGQTRTRGVLKALSEHFQSEGGDCVHVWLCGDTDHFCSSDGDRGWGCGYRNFQMLLSSLLRLDQYTAVLPDMAVPSLPRVQRLIEEAWSEGLDPHGASHFNHRLQGTRAWIGATEIYSLLTSLRVRARIVDFHQPTGPGDTHPRLFEWVRQYFHRGQNSGRLPPRIIHTKLPPLYLQHQGHSRTVVGLEQRRSGALCLLMLDPGSSSSDVRRVLSPDSVSVALRQMRKFPSGLKHRQYQLVAAEGVLSEQDKQVSL</sequence>
<evidence type="ECO:0000256" key="14">
    <source>
        <dbReference type="ARBA" id="ARBA00022990"/>
    </source>
</evidence>
<evidence type="ECO:0000259" key="20">
    <source>
        <dbReference type="PROSITE" id="PS00028"/>
    </source>
</evidence>
<dbReference type="SMART" id="SM00355">
    <property type="entry name" value="ZnF_C2H2"/>
    <property type="match status" value="2"/>
</dbReference>
<evidence type="ECO:0000256" key="3">
    <source>
        <dbReference type="ARBA" id="ARBA00004496"/>
    </source>
</evidence>
<dbReference type="PROSITE" id="PS00028">
    <property type="entry name" value="ZINC_FINGER_C2H2_1"/>
    <property type="match status" value="2"/>
</dbReference>
<evidence type="ECO:0000256" key="1">
    <source>
        <dbReference type="ARBA" id="ARBA00000707"/>
    </source>
</evidence>
<evidence type="ECO:0000256" key="6">
    <source>
        <dbReference type="ARBA" id="ARBA00012759"/>
    </source>
</evidence>
<dbReference type="Gene3D" id="3.30.160.60">
    <property type="entry name" value="Classic Zinc Finger"/>
    <property type="match status" value="1"/>
</dbReference>
<dbReference type="AlphaFoldDB" id="A0A3B4A7Y8"/>
<name>A0A3B4A7Y8_9GOBI</name>
<dbReference type="InterPro" id="IPR012462">
    <property type="entry name" value="UFSP1/2_DUB_cat"/>
</dbReference>
<reference evidence="21" key="1">
    <citation type="submission" date="2025-08" db="UniProtKB">
        <authorList>
            <consortium name="Ensembl"/>
        </authorList>
    </citation>
    <scope>IDENTIFICATION</scope>
</reference>
<comment type="function">
    <text evidence="18">Deubiquitinase with endodeubiquitinase activity that specifically interacts with and cleaves 'Lys-63'-linked long polyubiquitin chains. Shows only weak activity against 'Lys-11' and 'Lys-48'-linked chains. Plays an important role in genome stability pathways, functioning to prevent spontaneous DNA damage and also promote cellular survival in response to exogenous DNA damage. Modulates the ubiquitination status of replication protein A (RPA) complex proteins in response to replication stress.</text>
</comment>
<dbReference type="Proteomes" id="UP000261520">
    <property type="component" value="Unplaced"/>
</dbReference>
<keyword evidence="14" id="KW-0007">Acetylation</keyword>